<evidence type="ECO:0000256" key="1">
    <source>
        <dbReference type="SAM" id="Phobius"/>
    </source>
</evidence>
<dbReference type="RefSeq" id="WP_267534538.1">
    <property type="nucleotide sequence ID" value="NZ_JAPNKA010000001.1"/>
</dbReference>
<evidence type="ECO:0000313" key="3">
    <source>
        <dbReference type="Proteomes" id="UP001207654"/>
    </source>
</evidence>
<dbReference type="InterPro" id="IPR058068">
    <property type="entry name" value="LIC_13387-like"/>
</dbReference>
<proteinExistence type="predicted"/>
<dbReference type="Proteomes" id="UP001207654">
    <property type="component" value="Unassembled WGS sequence"/>
</dbReference>
<keyword evidence="1" id="KW-0472">Membrane</keyword>
<feature type="transmembrane region" description="Helical" evidence="1">
    <location>
        <begin position="21"/>
        <end position="39"/>
    </location>
</feature>
<keyword evidence="1" id="KW-1133">Transmembrane helix</keyword>
<keyword evidence="1" id="KW-0812">Transmembrane</keyword>
<protein>
    <submittedName>
        <fullName evidence="2">Uncharacterized protein</fullName>
    </submittedName>
</protein>
<reference evidence="2 3" key="1">
    <citation type="submission" date="2022-11" db="EMBL/GenBank/DDBJ databases">
        <title>Minimal conservation of predation-associated metabolite biosynthetic gene clusters underscores biosynthetic potential of Myxococcota including descriptions for ten novel species: Archangium lansinium sp. nov., Myxococcus landrumus sp. nov., Nannocystis bai.</title>
        <authorList>
            <person name="Ahearne A."/>
            <person name="Stevens C."/>
            <person name="Phillips K."/>
        </authorList>
    </citation>
    <scope>NUCLEOTIDE SEQUENCE [LARGE SCALE GENOMIC DNA]</scope>
    <source>
        <strain evidence="2 3">MIWBW</strain>
    </source>
</reference>
<evidence type="ECO:0000313" key="2">
    <source>
        <dbReference type="EMBL" id="MCY1075613.1"/>
    </source>
</evidence>
<dbReference type="NCBIfam" id="NF047765">
    <property type="entry name" value="LIC_13387_fam"/>
    <property type="match status" value="1"/>
</dbReference>
<keyword evidence="3" id="KW-1185">Reference proteome</keyword>
<organism evidence="2 3">
    <name type="scientific">Archangium lansingense</name>
    <dbReference type="NCBI Taxonomy" id="2995310"/>
    <lineage>
        <taxon>Bacteria</taxon>
        <taxon>Pseudomonadati</taxon>
        <taxon>Myxococcota</taxon>
        <taxon>Myxococcia</taxon>
        <taxon>Myxococcales</taxon>
        <taxon>Cystobacterineae</taxon>
        <taxon>Archangiaceae</taxon>
        <taxon>Archangium</taxon>
    </lineage>
</organism>
<name>A0ABT4A1U3_9BACT</name>
<comment type="caution">
    <text evidence="2">The sequence shown here is derived from an EMBL/GenBank/DDBJ whole genome shotgun (WGS) entry which is preliminary data.</text>
</comment>
<dbReference type="EMBL" id="JAPNKA010000001">
    <property type="protein sequence ID" value="MCY1075613.1"/>
    <property type="molecule type" value="Genomic_DNA"/>
</dbReference>
<feature type="transmembrane region" description="Helical" evidence="1">
    <location>
        <begin position="78"/>
        <end position="99"/>
    </location>
</feature>
<accession>A0ABT4A1U3</accession>
<feature type="transmembrane region" description="Helical" evidence="1">
    <location>
        <begin position="138"/>
        <end position="155"/>
    </location>
</feature>
<gene>
    <name evidence="2" type="ORF">OV287_14100</name>
</gene>
<feature type="transmembrane region" description="Helical" evidence="1">
    <location>
        <begin position="111"/>
        <end position="132"/>
    </location>
</feature>
<sequence length="161" mass="17393">MKMETAAQSNTTAARAFPGARWFRVASWMHVMVALGHMLGNFGPGRQVPTPEESRVYDAMAQLTMRFPGPRHTLMDFATGWSVSMGLLYLGFGAVNLMLEHALRKEGRGVPSAVSAVNVLVSLAGLIVAALYFSPPPLPFLAAAVSCFGVAWMRSRQAAPR</sequence>